<feature type="domain" description="BESS" evidence="3">
    <location>
        <begin position="183"/>
        <end position="222"/>
    </location>
</feature>
<reference evidence="4" key="1">
    <citation type="submission" date="2015-12" db="EMBL/GenBank/DDBJ databases">
        <title>De novo transcriptome assembly of four potential Pierce s Disease insect vectors from Arizona vineyards.</title>
        <authorList>
            <person name="Tassone E.E."/>
        </authorList>
    </citation>
    <scope>NUCLEOTIDE SEQUENCE</scope>
</reference>
<dbReference type="GO" id="GO:0003677">
    <property type="term" value="F:DNA binding"/>
    <property type="evidence" value="ECO:0007669"/>
    <property type="project" value="InterPro"/>
</dbReference>
<dbReference type="SMART" id="SM00595">
    <property type="entry name" value="MADF"/>
    <property type="match status" value="1"/>
</dbReference>
<dbReference type="GO" id="GO:0005634">
    <property type="term" value="C:nucleus"/>
    <property type="evidence" value="ECO:0007669"/>
    <property type="project" value="UniProtKB-SubCell"/>
</dbReference>
<dbReference type="InterPro" id="IPR039353">
    <property type="entry name" value="TF_Adf1"/>
</dbReference>
<dbReference type="EMBL" id="GEDC01010406">
    <property type="protein sequence ID" value="JAS26892.1"/>
    <property type="molecule type" value="Transcribed_RNA"/>
</dbReference>
<gene>
    <name evidence="4" type="ORF">g.8518</name>
</gene>
<dbReference type="InterPro" id="IPR004210">
    <property type="entry name" value="BESS_motif"/>
</dbReference>
<dbReference type="PROSITE" id="PS51029">
    <property type="entry name" value="MADF"/>
    <property type="match status" value="1"/>
</dbReference>
<accession>A0A1B6DML8</accession>
<protein>
    <recommendedName>
        <fullName evidence="5">MADF domain-containing protein</fullName>
    </recommendedName>
</protein>
<organism evidence="4">
    <name type="scientific">Clastoptera arizonana</name>
    <name type="common">Arizona spittle bug</name>
    <dbReference type="NCBI Taxonomy" id="38151"/>
    <lineage>
        <taxon>Eukaryota</taxon>
        <taxon>Metazoa</taxon>
        <taxon>Ecdysozoa</taxon>
        <taxon>Arthropoda</taxon>
        <taxon>Hexapoda</taxon>
        <taxon>Insecta</taxon>
        <taxon>Pterygota</taxon>
        <taxon>Neoptera</taxon>
        <taxon>Paraneoptera</taxon>
        <taxon>Hemiptera</taxon>
        <taxon>Auchenorrhyncha</taxon>
        <taxon>Cercopoidea</taxon>
        <taxon>Clastopteridae</taxon>
        <taxon>Clastoptera</taxon>
    </lineage>
</organism>
<proteinExistence type="predicted"/>
<evidence type="ECO:0000259" key="2">
    <source>
        <dbReference type="PROSITE" id="PS51029"/>
    </source>
</evidence>
<dbReference type="PROSITE" id="PS51031">
    <property type="entry name" value="BESS"/>
    <property type="match status" value="1"/>
</dbReference>
<evidence type="ECO:0000313" key="4">
    <source>
        <dbReference type="EMBL" id="JAS26892.1"/>
    </source>
</evidence>
<keyword evidence="1" id="KW-0539">Nucleus</keyword>
<dbReference type="PANTHER" id="PTHR12243">
    <property type="entry name" value="MADF DOMAIN TRANSCRIPTION FACTOR"/>
    <property type="match status" value="1"/>
</dbReference>
<evidence type="ECO:0000259" key="3">
    <source>
        <dbReference type="PROSITE" id="PS51031"/>
    </source>
</evidence>
<dbReference type="InterPro" id="IPR006578">
    <property type="entry name" value="MADF-dom"/>
</dbReference>
<dbReference type="AlphaFoldDB" id="A0A1B6DML8"/>
<dbReference type="Pfam" id="PF02944">
    <property type="entry name" value="BESS"/>
    <property type="match status" value="1"/>
</dbReference>
<feature type="non-terminal residue" evidence="4">
    <location>
        <position position="1"/>
    </location>
</feature>
<sequence length="224" mass="26371">FFLQMAPITSCKETKILIAAVRERPGLYNPKSSHYVDKDYKNKVWKEVANILTPNLEEMPKHLKERRAKDIQRRWKSIRDAYVKEVRMLNEQGDTCYMTPGLKRKRYMYFEDLSFLRPIVEKRLNQKSSDADDELTQQYSYNSIGDEEYETNCGDHHMSIKEEVTEVTPYHDLVTTSVEEPDMDPDRMFLLSLLPNIKQLSDQDKSKAKIQILQLLHNSLYGQS</sequence>
<dbReference type="Pfam" id="PF10545">
    <property type="entry name" value="MADF_DNA_bdg"/>
    <property type="match status" value="1"/>
</dbReference>
<comment type="subcellular location">
    <subcellularLocation>
        <location evidence="1">Nucleus</location>
    </subcellularLocation>
</comment>
<dbReference type="PANTHER" id="PTHR12243:SF67">
    <property type="entry name" value="COREPRESSOR OF PANGOLIN, ISOFORM A-RELATED"/>
    <property type="match status" value="1"/>
</dbReference>
<dbReference type="GO" id="GO:0005667">
    <property type="term" value="C:transcription regulator complex"/>
    <property type="evidence" value="ECO:0007669"/>
    <property type="project" value="TreeGrafter"/>
</dbReference>
<dbReference type="GO" id="GO:0006357">
    <property type="term" value="P:regulation of transcription by RNA polymerase II"/>
    <property type="evidence" value="ECO:0007669"/>
    <property type="project" value="TreeGrafter"/>
</dbReference>
<evidence type="ECO:0008006" key="5">
    <source>
        <dbReference type="Google" id="ProtNLM"/>
    </source>
</evidence>
<name>A0A1B6DML8_9HEMI</name>
<feature type="domain" description="MADF" evidence="2">
    <location>
        <begin position="16"/>
        <end position="121"/>
    </location>
</feature>
<evidence type="ECO:0000256" key="1">
    <source>
        <dbReference type="PROSITE-ProRule" id="PRU00371"/>
    </source>
</evidence>